<sequence length="654" mass="71069">MAHVGLVQCGQEEALLAGQGEPPEMLLIDKRTHDNMRQMALGMLQSSEDGLLHARRTQEVTKSLVEAFDRPPAAKLVLPRLQNPAPSLSSSFVDQPPPPPPHPRPPQADTRRQPGQQSSGQQQQQQQPQQPLNSQSGPASCRPRAPPGGPRNSDDGGGDDGSSGIRRPWGSYSFYTAPTGTGKRNRTTTRGSGSSGTQGVQHQKEHQQEECQQEEEHHHDKDSNNEEDEIVEWTRDDWEWVEKQPGEDSDSTSSISEWDLADWEKLEGIIPGNTPTEKCGQCHTTATASPGDVNRTPTCQSTYSLSERDQSDCNSEAPQGKKTVTPHPLLNPPLQEGQEEPPSKDTSDEHDRRSNKSSPDQYQQHQRNFLPASFSTQPQWAQSQFTNFTHALRRITARVQPQQEATSLPPAGSSTGSSTGSEGEDTHPPGITPRGVATTQATQTTPEQDPTMEFGIASPETSDIPAVGPSEPADARGEWAALLESHPNSAAVEKGRGEVEGNKQKVVEEEYKKVYQELQRILSNACRSWLRTLGASEDSFRALQPKDEVSFGAYRSSFSPLISEDSAQEDNSIGRFLAALDRGQSLQEDIAAEMAAAGGQLSGGLLMEYVDVAREICQPHDDSNREIDELCSRAEIALGSGSSATAAATAESSN</sequence>
<organism evidence="2 3">
    <name type="scientific">Tuber melanosporum (strain Mel28)</name>
    <name type="common">Perigord black truffle</name>
    <dbReference type="NCBI Taxonomy" id="656061"/>
    <lineage>
        <taxon>Eukaryota</taxon>
        <taxon>Fungi</taxon>
        <taxon>Dikarya</taxon>
        <taxon>Ascomycota</taxon>
        <taxon>Pezizomycotina</taxon>
        <taxon>Pezizomycetes</taxon>
        <taxon>Pezizales</taxon>
        <taxon>Tuberaceae</taxon>
        <taxon>Tuber</taxon>
    </lineage>
</organism>
<feature type="compositionally biased region" description="Basic and acidic residues" evidence="1">
    <location>
        <begin position="232"/>
        <end position="246"/>
    </location>
</feature>
<dbReference type="AlphaFoldDB" id="D5GGH3"/>
<dbReference type="HOGENOM" id="CLU_419316_0_0_1"/>
<feature type="compositionally biased region" description="Polar residues" evidence="1">
    <location>
        <begin position="84"/>
        <end position="93"/>
    </location>
</feature>
<dbReference type="Proteomes" id="UP000006911">
    <property type="component" value="Unassembled WGS sequence"/>
</dbReference>
<dbReference type="RefSeq" id="XP_002839425.1">
    <property type="nucleotide sequence ID" value="XM_002839379.1"/>
</dbReference>
<feature type="compositionally biased region" description="Basic and acidic residues" evidence="1">
    <location>
        <begin position="341"/>
        <end position="354"/>
    </location>
</feature>
<dbReference type="EMBL" id="FN430264">
    <property type="protein sequence ID" value="CAZ83616.1"/>
    <property type="molecule type" value="Genomic_DNA"/>
</dbReference>
<feature type="compositionally biased region" description="Low complexity" evidence="1">
    <location>
        <begin position="113"/>
        <end position="138"/>
    </location>
</feature>
<feature type="compositionally biased region" description="Basic and acidic residues" evidence="1">
    <location>
        <begin position="202"/>
        <end position="224"/>
    </location>
</feature>
<evidence type="ECO:0000313" key="2">
    <source>
        <dbReference type="EMBL" id="CAZ83616.1"/>
    </source>
</evidence>
<protein>
    <submittedName>
        <fullName evidence="2">(Perigord truffle) hypothetical protein</fullName>
    </submittedName>
</protein>
<feature type="compositionally biased region" description="Low complexity" evidence="1">
    <location>
        <begin position="188"/>
        <end position="201"/>
    </location>
</feature>
<feature type="compositionally biased region" description="Polar residues" evidence="1">
    <location>
        <begin position="356"/>
        <end position="381"/>
    </location>
</feature>
<reference evidence="2 3" key="1">
    <citation type="journal article" date="2010" name="Nature">
        <title>Perigord black truffle genome uncovers evolutionary origins and mechanisms of symbiosis.</title>
        <authorList>
            <person name="Martin F."/>
            <person name="Kohler A."/>
            <person name="Murat C."/>
            <person name="Balestrini R."/>
            <person name="Coutinho P.M."/>
            <person name="Jaillon O."/>
            <person name="Montanini B."/>
            <person name="Morin E."/>
            <person name="Noel B."/>
            <person name="Percudani R."/>
            <person name="Porcel B."/>
            <person name="Rubini A."/>
            <person name="Amicucci A."/>
            <person name="Amselem J."/>
            <person name="Anthouard V."/>
            <person name="Arcioni S."/>
            <person name="Artiguenave F."/>
            <person name="Aury J.M."/>
            <person name="Ballario P."/>
            <person name="Bolchi A."/>
            <person name="Brenna A."/>
            <person name="Brun A."/>
            <person name="Buee M."/>
            <person name="Cantarel B."/>
            <person name="Chevalier G."/>
            <person name="Couloux A."/>
            <person name="Da Silva C."/>
            <person name="Denoeud F."/>
            <person name="Duplessis S."/>
            <person name="Ghignone S."/>
            <person name="Hilselberger B."/>
            <person name="Iotti M."/>
            <person name="Marcais B."/>
            <person name="Mello A."/>
            <person name="Miranda M."/>
            <person name="Pacioni G."/>
            <person name="Quesneville H."/>
            <person name="Riccioni C."/>
            <person name="Ruotolo R."/>
            <person name="Splivallo R."/>
            <person name="Stocchi V."/>
            <person name="Tisserant E."/>
            <person name="Viscomi A.R."/>
            <person name="Zambonelli A."/>
            <person name="Zampieri E."/>
            <person name="Henrissat B."/>
            <person name="Lebrun M.H."/>
            <person name="Paolocci F."/>
            <person name="Bonfante P."/>
            <person name="Ottonello S."/>
            <person name="Wincker P."/>
        </authorList>
    </citation>
    <scope>NUCLEOTIDE SEQUENCE [LARGE SCALE GENOMIC DNA]</scope>
    <source>
        <strain evidence="2 3">Mel28</strain>
    </source>
</reference>
<feature type="region of interest" description="Disordered" evidence="1">
    <location>
        <begin position="76"/>
        <end position="381"/>
    </location>
</feature>
<name>D5GGH3_TUBMM</name>
<feature type="compositionally biased region" description="Polar residues" evidence="1">
    <location>
        <begin position="295"/>
        <end position="305"/>
    </location>
</feature>
<feature type="compositionally biased region" description="Pro residues" evidence="1">
    <location>
        <begin position="95"/>
        <end position="106"/>
    </location>
</feature>
<proteinExistence type="predicted"/>
<evidence type="ECO:0000256" key="1">
    <source>
        <dbReference type="SAM" id="MobiDB-lite"/>
    </source>
</evidence>
<feature type="region of interest" description="Disordered" evidence="1">
    <location>
        <begin position="393"/>
        <end position="473"/>
    </location>
</feature>
<dbReference type="InParanoid" id="D5GGH3"/>
<evidence type="ECO:0000313" key="3">
    <source>
        <dbReference type="Proteomes" id="UP000006911"/>
    </source>
</evidence>
<dbReference type="GeneID" id="9183214"/>
<feature type="compositionally biased region" description="Low complexity" evidence="1">
    <location>
        <begin position="412"/>
        <end position="421"/>
    </location>
</feature>
<keyword evidence="3" id="KW-1185">Reference proteome</keyword>
<gene>
    <name evidence="2" type="ORF">GSTUM_00007384001</name>
</gene>
<dbReference type="KEGG" id="tml:GSTUM_00007384001"/>
<accession>D5GGH3</accession>